<keyword evidence="3" id="KW-1185">Reference proteome</keyword>
<accession>A0ABQ3ZE29</accession>
<keyword evidence="1" id="KW-0812">Transmembrane</keyword>
<proteinExistence type="predicted"/>
<reference evidence="2 3" key="1">
    <citation type="submission" date="2021-01" db="EMBL/GenBank/DDBJ databases">
        <title>Whole genome shotgun sequence of Actinoplanes durhamensis NBRC 14914.</title>
        <authorList>
            <person name="Komaki H."/>
            <person name="Tamura T."/>
        </authorList>
    </citation>
    <scope>NUCLEOTIDE SEQUENCE [LARGE SCALE GENOMIC DNA]</scope>
    <source>
        <strain evidence="2 3">NBRC 14914</strain>
    </source>
</reference>
<dbReference type="EMBL" id="BOML01000103">
    <property type="protein sequence ID" value="GIE08103.1"/>
    <property type="molecule type" value="Genomic_DNA"/>
</dbReference>
<evidence type="ECO:0000256" key="1">
    <source>
        <dbReference type="SAM" id="Phobius"/>
    </source>
</evidence>
<protein>
    <submittedName>
        <fullName evidence="2">Uncharacterized protein</fullName>
    </submittedName>
</protein>
<evidence type="ECO:0000313" key="3">
    <source>
        <dbReference type="Proteomes" id="UP000637628"/>
    </source>
</evidence>
<organism evidence="2 3">
    <name type="scientific">Paractinoplanes durhamensis</name>
    <dbReference type="NCBI Taxonomy" id="113563"/>
    <lineage>
        <taxon>Bacteria</taxon>
        <taxon>Bacillati</taxon>
        <taxon>Actinomycetota</taxon>
        <taxon>Actinomycetes</taxon>
        <taxon>Micromonosporales</taxon>
        <taxon>Micromonosporaceae</taxon>
        <taxon>Paractinoplanes</taxon>
    </lineage>
</organism>
<feature type="transmembrane region" description="Helical" evidence="1">
    <location>
        <begin position="28"/>
        <end position="48"/>
    </location>
</feature>
<gene>
    <name evidence="2" type="ORF">Adu01nite_94530</name>
</gene>
<sequence length="53" mass="5270">MDSYTGGGVVAGGMATSGGLAVTGANTLWVVLAGFAFVAVGAAVMRIAPKWRR</sequence>
<comment type="caution">
    <text evidence="2">The sequence shown here is derived from an EMBL/GenBank/DDBJ whole genome shotgun (WGS) entry which is preliminary data.</text>
</comment>
<keyword evidence="1" id="KW-1133">Transmembrane helix</keyword>
<evidence type="ECO:0000313" key="2">
    <source>
        <dbReference type="EMBL" id="GIE08103.1"/>
    </source>
</evidence>
<name>A0ABQ3ZE29_9ACTN</name>
<dbReference type="Proteomes" id="UP000637628">
    <property type="component" value="Unassembled WGS sequence"/>
</dbReference>
<keyword evidence="1" id="KW-0472">Membrane</keyword>